<proteinExistence type="predicted"/>
<gene>
    <name evidence="1" type="ORF">Pint_31850</name>
</gene>
<dbReference type="Proteomes" id="UP001163603">
    <property type="component" value="Chromosome 11"/>
</dbReference>
<name>A0ACC0XTN6_9ROSI</name>
<evidence type="ECO:0000313" key="1">
    <source>
        <dbReference type="EMBL" id="KAJ0021412.1"/>
    </source>
</evidence>
<evidence type="ECO:0000313" key="2">
    <source>
        <dbReference type="Proteomes" id="UP001163603"/>
    </source>
</evidence>
<keyword evidence="2" id="KW-1185">Reference proteome</keyword>
<organism evidence="1 2">
    <name type="scientific">Pistacia integerrima</name>
    <dbReference type="NCBI Taxonomy" id="434235"/>
    <lineage>
        <taxon>Eukaryota</taxon>
        <taxon>Viridiplantae</taxon>
        <taxon>Streptophyta</taxon>
        <taxon>Embryophyta</taxon>
        <taxon>Tracheophyta</taxon>
        <taxon>Spermatophyta</taxon>
        <taxon>Magnoliopsida</taxon>
        <taxon>eudicotyledons</taxon>
        <taxon>Gunneridae</taxon>
        <taxon>Pentapetalae</taxon>
        <taxon>rosids</taxon>
        <taxon>malvids</taxon>
        <taxon>Sapindales</taxon>
        <taxon>Anacardiaceae</taxon>
        <taxon>Pistacia</taxon>
    </lineage>
</organism>
<protein>
    <submittedName>
        <fullName evidence="1">Uncharacterized protein</fullName>
    </submittedName>
</protein>
<dbReference type="EMBL" id="CM047746">
    <property type="protein sequence ID" value="KAJ0021412.1"/>
    <property type="molecule type" value="Genomic_DNA"/>
</dbReference>
<accession>A0ACC0XTN6</accession>
<comment type="caution">
    <text evidence="1">The sequence shown here is derived from an EMBL/GenBank/DDBJ whole genome shotgun (WGS) entry which is preliminary data.</text>
</comment>
<sequence length="60" mass="6775">MAENKPEERKIPVCTVIKNGAILKNIFVINKPPPPPSPSITAVEMKKTQFKTMKRGRRKS</sequence>
<reference evidence="2" key="1">
    <citation type="journal article" date="2023" name="G3 (Bethesda)">
        <title>Genome assembly and association tests identify interacting loci associated with vigor, precocity, and sex in interspecific pistachio rootstocks.</title>
        <authorList>
            <person name="Palmer W."/>
            <person name="Jacygrad E."/>
            <person name="Sagayaradj S."/>
            <person name="Cavanaugh K."/>
            <person name="Han R."/>
            <person name="Bertier L."/>
            <person name="Beede B."/>
            <person name="Kafkas S."/>
            <person name="Golino D."/>
            <person name="Preece J."/>
            <person name="Michelmore R."/>
        </authorList>
    </citation>
    <scope>NUCLEOTIDE SEQUENCE [LARGE SCALE GENOMIC DNA]</scope>
</reference>